<evidence type="ECO:0000256" key="1">
    <source>
        <dbReference type="SAM" id="MobiDB-lite"/>
    </source>
</evidence>
<proteinExistence type="predicted"/>
<gene>
    <name evidence="2" type="ORF">BCR44DRAFT_35178</name>
</gene>
<feature type="region of interest" description="Disordered" evidence="1">
    <location>
        <begin position="230"/>
        <end position="265"/>
    </location>
</feature>
<feature type="compositionally biased region" description="Low complexity" evidence="1">
    <location>
        <begin position="89"/>
        <end position="106"/>
    </location>
</feature>
<name>A0A1Y2H7Z7_9FUNG</name>
<feature type="region of interest" description="Disordered" evidence="1">
    <location>
        <begin position="89"/>
        <end position="147"/>
    </location>
</feature>
<comment type="caution">
    <text evidence="2">The sequence shown here is derived from an EMBL/GenBank/DDBJ whole genome shotgun (WGS) entry which is preliminary data.</text>
</comment>
<evidence type="ECO:0000313" key="2">
    <source>
        <dbReference type="EMBL" id="ORZ30718.1"/>
    </source>
</evidence>
<reference evidence="2 3" key="1">
    <citation type="submission" date="2016-07" db="EMBL/GenBank/DDBJ databases">
        <title>Pervasive Adenine N6-methylation of Active Genes in Fungi.</title>
        <authorList>
            <consortium name="DOE Joint Genome Institute"/>
            <person name="Mondo S.J."/>
            <person name="Dannebaum R.O."/>
            <person name="Kuo R.C."/>
            <person name="Labutti K."/>
            <person name="Haridas S."/>
            <person name="Kuo A."/>
            <person name="Salamov A."/>
            <person name="Ahrendt S.R."/>
            <person name="Lipzen A."/>
            <person name="Sullivan W."/>
            <person name="Andreopoulos W.B."/>
            <person name="Clum A."/>
            <person name="Lindquist E."/>
            <person name="Daum C."/>
            <person name="Ramamoorthy G.K."/>
            <person name="Gryganskyi A."/>
            <person name="Culley D."/>
            <person name="Magnuson J.K."/>
            <person name="James T.Y."/>
            <person name="O'Malley M.A."/>
            <person name="Stajich J.E."/>
            <person name="Spatafora J.W."/>
            <person name="Visel A."/>
            <person name="Grigoriev I.V."/>
        </authorList>
    </citation>
    <scope>NUCLEOTIDE SEQUENCE [LARGE SCALE GENOMIC DNA]</scope>
    <source>
        <strain evidence="2 3">PL171</strain>
    </source>
</reference>
<keyword evidence="3" id="KW-1185">Reference proteome</keyword>
<dbReference type="EMBL" id="MCFL01000076">
    <property type="protein sequence ID" value="ORZ30718.1"/>
    <property type="molecule type" value="Genomic_DNA"/>
</dbReference>
<feature type="compositionally biased region" description="Basic and acidic residues" evidence="1">
    <location>
        <begin position="131"/>
        <end position="140"/>
    </location>
</feature>
<accession>A0A1Y2H7Z7</accession>
<sequence length="504" mass="53627">MNDAKSTPATAGTLWNLRHVTKTLQCDSSQELVGTLAACAFANRHAVVLTPAAAVQPTISAIHDIASQVFQASSVCIHLPLHLSNAQAASSSSPSASASASASAAADPIPSPNHLTASSSSFHVVSNHNQHQNDNHRDHTPLLSGRSFEPFPSLAAASQPHPTANLNRLFQSQLILPAANHSADPIIHTSRTTRHATMDSISAASVSASNNNNTIGNNTLLRRRLISLPGGGAGARSTSNTQSHRRSLVDPLANPSTASAPPPSHEVANIGVLVLNENRTKLDGQVQEAMLEVMHSGHVNDGRHLVPLPSNHKQGLFMWVVVVPYRDGIGAGGRQVGFPQVGMCAQLMTHFLFSTILTSAPASPLFTNPLPPDLHLTPARLSQVLALHPPAPIHMDIRRYLHDLLVSLRTCFPTIPIAANLVNEWILALNVVCHPSMYGVSSSVVTPDVVQWVVTRVVVHRILIGTACIGGGHGRRKRAKGKVASVEEVVQRVAWAVERVEIPV</sequence>
<evidence type="ECO:0000313" key="3">
    <source>
        <dbReference type="Proteomes" id="UP000193411"/>
    </source>
</evidence>
<feature type="compositionally biased region" description="Low complexity" evidence="1">
    <location>
        <begin position="118"/>
        <end position="130"/>
    </location>
</feature>
<protein>
    <submittedName>
        <fullName evidence="2">Uncharacterized protein</fullName>
    </submittedName>
</protein>
<dbReference type="AlphaFoldDB" id="A0A1Y2H7Z7"/>
<organism evidence="2 3">
    <name type="scientific">Catenaria anguillulae PL171</name>
    <dbReference type="NCBI Taxonomy" id="765915"/>
    <lineage>
        <taxon>Eukaryota</taxon>
        <taxon>Fungi</taxon>
        <taxon>Fungi incertae sedis</taxon>
        <taxon>Blastocladiomycota</taxon>
        <taxon>Blastocladiomycetes</taxon>
        <taxon>Blastocladiales</taxon>
        <taxon>Catenariaceae</taxon>
        <taxon>Catenaria</taxon>
    </lineage>
</organism>
<dbReference type="Proteomes" id="UP000193411">
    <property type="component" value="Unassembled WGS sequence"/>
</dbReference>